<dbReference type="Proteomes" id="UP000006591">
    <property type="component" value="Chromosome 6"/>
</dbReference>
<evidence type="ECO:0000313" key="2">
    <source>
        <dbReference type="EnsemblPlants" id="ONIVA06G09200.1"/>
    </source>
</evidence>
<reference evidence="2" key="2">
    <citation type="submission" date="2018-04" db="EMBL/GenBank/DDBJ databases">
        <title>OnivRS2 (Oryza nivara Reference Sequence Version 2).</title>
        <authorList>
            <person name="Zhang J."/>
            <person name="Kudrna D."/>
            <person name="Lee S."/>
            <person name="Talag J."/>
            <person name="Rajasekar S."/>
            <person name="Welchert J."/>
            <person name="Hsing Y.-I."/>
            <person name="Wing R.A."/>
        </authorList>
    </citation>
    <scope>NUCLEOTIDE SEQUENCE [LARGE SCALE GENOMIC DNA]</scope>
    <source>
        <strain evidence="2">SL10</strain>
    </source>
</reference>
<dbReference type="AlphaFoldDB" id="A0A0E0HMX2"/>
<evidence type="ECO:0000313" key="3">
    <source>
        <dbReference type="Proteomes" id="UP000006591"/>
    </source>
</evidence>
<sequence>MLCEVGRDGVVVVAGRAVSAQFATAGADPSSGAATTATATMDASAGGGGTPCRRPAPTG</sequence>
<keyword evidence="3" id="KW-1185">Reference proteome</keyword>
<evidence type="ECO:0000256" key="1">
    <source>
        <dbReference type="SAM" id="MobiDB-lite"/>
    </source>
</evidence>
<feature type="compositionally biased region" description="Low complexity" evidence="1">
    <location>
        <begin position="25"/>
        <end position="44"/>
    </location>
</feature>
<reference evidence="2" key="1">
    <citation type="submission" date="2015-04" db="UniProtKB">
        <authorList>
            <consortium name="EnsemblPlants"/>
        </authorList>
    </citation>
    <scope>IDENTIFICATION</scope>
    <source>
        <strain evidence="2">SL10</strain>
    </source>
</reference>
<feature type="region of interest" description="Disordered" evidence="1">
    <location>
        <begin position="25"/>
        <end position="59"/>
    </location>
</feature>
<organism evidence="2">
    <name type="scientific">Oryza nivara</name>
    <name type="common">Indian wild rice</name>
    <name type="synonym">Oryza sativa f. spontanea</name>
    <dbReference type="NCBI Taxonomy" id="4536"/>
    <lineage>
        <taxon>Eukaryota</taxon>
        <taxon>Viridiplantae</taxon>
        <taxon>Streptophyta</taxon>
        <taxon>Embryophyta</taxon>
        <taxon>Tracheophyta</taxon>
        <taxon>Spermatophyta</taxon>
        <taxon>Magnoliopsida</taxon>
        <taxon>Liliopsida</taxon>
        <taxon>Poales</taxon>
        <taxon>Poaceae</taxon>
        <taxon>BOP clade</taxon>
        <taxon>Oryzoideae</taxon>
        <taxon>Oryzeae</taxon>
        <taxon>Oryzinae</taxon>
        <taxon>Oryza</taxon>
    </lineage>
</organism>
<name>A0A0E0HMX2_ORYNI</name>
<proteinExistence type="predicted"/>
<accession>A0A0E0HMX2</accession>
<dbReference type="HOGENOM" id="CLU_2964927_0_0_1"/>
<dbReference type="EnsemblPlants" id="ONIVA06G09200.1">
    <property type="protein sequence ID" value="ONIVA06G09200.1"/>
    <property type="gene ID" value="ONIVA06G09200"/>
</dbReference>
<dbReference type="Gramene" id="ONIVA06G09200.1">
    <property type="protein sequence ID" value="ONIVA06G09200.1"/>
    <property type="gene ID" value="ONIVA06G09200"/>
</dbReference>
<protein>
    <submittedName>
        <fullName evidence="2">Uncharacterized protein</fullName>
    </submittedName>
</protein>